<accession>A0A9P6RA49</accession>
<name>A0A9P6RA49_9FUNG</name>
<reference evidence="7" key="1">
    <citation type="journal article" date="2020" name="Fungal Divers.">
        <title>Resolving the Mortierellaceae phylogeny through synthesis of multi-gene phylogenetics and phylogenomics.</title>
        <authorList>
            <person name="Vandepol N."/>
            <person name="Liber J."/>
            <person name="Desiro A."/>
            <person name="Na H."/>
            <person name="Kennedy M."/>
            <person name="Barry K."/>
            <person name="Grigoriev I.V."/>
            <person name="Miller A.N."/>
            <person name="O'Donnell K."/>
            <person name="Stajich J.E."/>
            <person name="Bonito G."/>
        </authorList>
    </citation>
    <scope>NUCLEOTIDE SEQUENCE</scope>
    <source>
        <strain evidence="7">NVP60</strain>
    </source>
</reference>
<keyword evidence="8" id="KW-1185">Reference proteome</keyword>
<evidence type="ECO:0008006" key="9">
    <source>
        <dbReference type="Google" id="ProtNLM"/>
    </source>
</evidence>
<sequence>MDSMHIQRQPSRLYILVVNSITLLASLVLFSAGVRELVGEHTQFLLHSETIAWGLIILGLLVFLVSVLGGICALSISKRIAVTVDDMLDKAWQKAYDTNERGLQDVETRLHCCGYESVMDRAVPKTSKDACIKSPAFGYKVSCKQQLQDAYYDHERLTIASITGIEALQLLALLATIALLKKHPSDDTIEDRYSDEHSQRLLRGLRAEDEGREGYGGQSGSAEPRDSYGSTVNQ</sequence>
<dbReference type="OrthoDB" id="71600at2759"/>
<evidence type="ECO:0000313" key="7">
    <source>
        <dbReference type="EMBL" id="KAG0313294.1"/>
    </source>
</evidence>
<feature type="region of interest" description="Disordered" evidence="5">
    <location>
        <begin position="190"/>
        <end position="234"/>
    </location>
</feature>
<evidence type="ECO:0000256" key="3">
    <source>
        <dbReference type="ARBA" id="ARBA00022989"/>
    </source>
</evidence>
<evidence type="ECO:0000256" key="1">
    <source>
        <dbReference type="ARBA" id="ARBA00004141"/>
    </source>
</evidence>
<keyword evidence="2 6" id="KW-0812">Transmembrane</keyword>
<comment type="subcellular location">
    <subcellularLocation>
        <location evidence="1">Membrane</location>
        <topology evidence="1">Multi-pass membrane protein</topology>
    </subcellularLocation>
</comment>
<evidence type="ECO:0000256" key="5">
    <source>
        <dbReference type="SAM" id="MobiDB-lite"/>
    </source>
</evidence>
<keyword evidence="4 6" id="KW-0472">Membrane</keyword>
<dbReference type="SUPFAM" id="SSF48652">
    <property type="entry name" value="Tetraspanin"/>
    <property type="match status" value="1"/>
</dbReference>
<dbReference type="InterPro" id="IPR018499">
    <property type="entry name" value="Tetraspanin/Peripherin"/>
</dbReference>
<evidence type="ECO:0000256" key="6">
    <source>
        <dbReference type="SAM" id="Phobius"/>
    </source>
</evidence>
<dbReference type="InterPro" id="IPR008952">
    <property type="entry name" value="Tetraspanin_EC2_sf"/>
</dbReference>
<comment type="caution">
    <text evidence="7">The sequence shown here is derived from an EMBL/GenBank/DDBJ whole genome shotgun (WGS) entry which is preliminary data.</text>
</comment>
<dbReference type="Proteomes" id="UP000823405">
    <property type="component" value="Unassembled WGS sequence"/>
</dbReference>
<evidence type="ECO:0000256" key="2">
    <source>
        <dbReference type="ARBA" id="ARBA00022692"/>
    </source>
</evidence>
<dbReference type="Pfam" id="PF00335">
    <property type="entry name" value="Tetraspanin"/>
    <property type="match status" value="1"/>
</dbReference>
<evidence type="ECO:0000256" key="4">
    <source>
        <dbReference type="ARBA" id="ARBA00023136"/>
    </source>
</evidence>
<dbReference type="EMBL" id="JAAAIN010000527">
    <property type="protein sequence ID" value="KAG0313294.1"/>
    <property type="molecule type" value="Genomic_DNA"/>
</dbReference>
<feature type="transmembrane region" description="Helical" evidence="6">
    <location>
        <begin position="51"/>
        <end position="74"/>
    </location>
</feature>
<proteinExistence type="predicted"/>
<feature type="compositionally biased region" description="Basic and acidic residues" evidence="5">
    <location>
        <begin position="190"/>
        <end position="213"/>
    </location>
</feature>
<dbReference type="GO" id="GO:0016020">
    <property type="term" value="C:membrane"/>
    <property type="evidence" value="ECO:0007669"/>
    <property type="project" value="UniProtKB-SubCell"/>
</dbReference>
<organism evidence="7 8">
    <name type="scientific">Linnemannia gamsii</name>
    <dbReference type="NCBI Taxonomy" id="64522"/>
    <lineage>
        <taxon>Eukaryota</taxon>
        <taxon>Fungi</taxon>
        <taxon>Fungi incertae sedis</taxon>
        <taxon>Mucoromycota</taxon>
        <taxon>Mortierellomycotina</taxon>
        <taxon>Mortierellomycetes</taxon>
        <taxon>Mortierellales</taxon>
        <taxon>Mortierellaceae</taxon>
        <taxon>Linnemannia</taxon>
    </lineage>
</organism>
<gene>
    <name evidence="7" type="ORF">BGZ97_010319</name>
</gene>
<feature type="transmembrane region" description="Helical" evidence="6">
    <location>
        <begin position="12"/>
        <end position="31"/>
    </location>
</feature>
<evidence type="ECO:0000313" key="8">
    <source>
        <dbReference type="Proteomes" id="UP000823405"/>
    </source>
</evidence>
<keyword evidence="3 6" id="KW-1133">Transmembrane helix</keyword>
<protein>
    <recommendedName>
        <fullName evidence="9">Tetraspanin</fullName>
    </recommendedName>
</protein>
<dbReference type="AlphaFoldDB" id="A0A9P6RA49"/>